<proteinExistence type="predicted"/>
<comment type="caution">
    <text evidence="1">The sequence shown here is derived from an EMBL/GenBank/DDBJ whole genome shotgun (WGS) entry which is preliminary data.</text>
</comment>
<gene>
    <name evidence="1" type="ORF">HRV97_01980</name>
</gene>
<accession>A0ABX2JF56</accession>
<keyword evidence="2" id="KW-1185">Reference proteome</keyword>
<reference evidence="1 2" key="1">
    <citation type="submission" date="2020-06" db="EMBL/GenBank/DDBJ databases">
        <title>Sphingomonas hominis sp. nov., a member of the Sphingomonas, isolated from the hair of a 22-year-old girl.</title>
        <authorList>
            <person name="Zhang D.-F."/>
            <person name="Cui X.-W."/>
        </authorList>
    </citation>
    <scope>NUCLEOTIDE SEQUENCE [LARGE SCALE GENOMIC DNA]</scope>
    <source>
        <strain evidence="1 2">HHU CXW</strain>
    </source>
</reference>
<evidence type="ECO:0008006" key="3">
    <source>
        <dbReference type="Google" id="ProtNLM"/>
    </source>
</evidence>
<evidence type="ECO:0000313" key="2">
    <source>
        <dbReference type="Proteomes" id="UP000621447"/>
    </source>
</evidence>
<dbReference type="RefSeq" id="WP_174192015.1">
    <property type="nucleotide sequence ID" value="NZ_JABULH010000001.1"/>
</dbReference>
<organism evidence="1 2">
    <name type="scientific">Sphingomonas hominis</name>
    <dbReference type="NCBI Taxonomy" id="2741495"/>
    <lineage>
        <taxon>Bacteria</taxon>
        <taxon>Pseudomonadati</taxon>
        <taxon>Pseudomonadota</taxon>
        <taxon>Alphaproteobacteria</taxon>
        <taxon>Sphingomonadales</taxon>
        <taxon>Sphingomonadaceae</taxon>
        <taxon>Sphingomonas</taxon>
    </lineage>
</organism>
<protein>
    <recommendedName>
        <fullName evidence="3">Transposase</fullName>
    </recommendedName>
</protein>
<sequence length="62" mass="6794">MIPVLDAPVEGDAGWRGVDPELLAVLHRDVLETIRVTIERSAHPSCACCHELAAALDRYLVE</sequence>
<evidence type="ECO:0000313" key="1">
    <source>
        <dbReference type="EMBL" id="NTS63930.1"/>
    </source>
</evidence>
<dbReference type="Proteomes" id="UP000621447">
    <property type="component" value="Unassembled WGS sequence"/>
</dbReference>
<name>A0ABX2JF56_9SPHN</name>
<dbReference type="EMBL" id="JABULH010000001">
    <property type="protein sequence ID" value="NTS63930.1"/>
    <property type="molecule type" value="Genomic_DNA"/>
</dbReference>